<dbReference type="GO" id="GO:0016787">
    <property type="term" value="F:hydrolase activity"/>
    <property type="evidence" value="ECO:0007669"/>
    <property type="project" value="UniProtKB-KW"/>
</dbReference>
<dbReference type="InterPro" id="IPR052705">
    <property type="entry name" value="Gliding_Motility_GTPase"/>
</dbReference>
<dbReference type="GO" id="GO:0005524">
    <property type="term" value="F:ATP binding"/>
    <property type="evidence" value="ECO:0007669"/>
    <property type="project" value="UniProtKB-KW"/>
</dbReference>
<dbReference type="CDD" id="cd00882">
    <property type="entry name" value="Ras_like_GTPase"/>
    <property type="match status" value="1"/>
</dbReference>
<reference evidence="5 6" key="1">
    <citation type="journal article" date="2014" name="Int. J. Syst. Evol. Microbiol.">
        <title>Complete genome sequence of Corynebacterium casei LMG S-19264T (=DSM 44701T), isolated from a smear-ripened cheese.</title>
        <authorList>
            <consortium name="US DOE Joint Genome Institute (JGI-PGF)"/>
            <person name="Walter F."/>
            <person name="Albersmeier A."/>
            <person name="Kalinowski J."/>
            <person name="Ruckert C."/>
        </authorList>
    </citation>
    <scope>NUCLEOTIDE SEQUENCE [LARGE SCALE GENOMIC DNA]</scope>
    <source>
        <strain evidence="5 6">JCM 4677</strain>
    </source>
</reference>
<dbReference type="InterPro" id="IPR027417">
    <property type="entry name" value="P-loop_NTPase"/>
</dbReference>
<organism evidence="5 6">
    <name type="scientific">Streptomyces aurantiacus</name>
    <dbReference type="NCBI Taxonomy" id="47760"/>
    <lineage>
        <taxon>Bacteria</taxon>
        <taxon>Bacillati</taxon>
        <taxon>Actinomycetota</taxon>
        <taxon>Actinomycetes</taxon>
        <taxon>Kitasatosporales</taxon>
        <taxon>Streptomycetaceae</taxon>
        <taxon>Streptomyces</taxon>
        <taxon>Streptomyces aurantiacus group</taxon>
    </lineage>
</organism>
<keyword evidence="4" id="KW-0342">GTP-binding</keyword>
<dbReference type="PANTHER" id="PTHR42708">
    <property type="entry name" value="ATP/GTP-BINDING PROTEIN-RELATED"/>
    <property type="match status" value="1"/>
</dbReference>
<dbReference type="PANTHER" id="PTHR42708:SF1">
    <property type="entry name" value="GLIDING MOTILITY PROTEIN MGLA"/>
    <property type="match status" value="1"/>
</dbReference>
<dbReference type="Gene3D" id="3.40.50.300">
    <property type="entry name" value="P-loop containing nucleotide triphosphate hydrolases"/>
    <property type="match status" value="1"/>
</dbReference>
<evidence type="ECO:0000256" key="4">
    <source>
        <dbReference type="ARBA" id="ARBA00023134"/>
    </source>
</evidence>
<keyword evidence="6" id="KW-1185">Reference proteome</keyword>
<accession>A0A7G1P457</accession>
<keyword evidence="2" id="KW-0547">Nucleotide-binding</keyword>
<evidence type="ECO:0000256" key="3">
    <source>
        <dbReference type="ARBA" id="ARBA00022801"/>
    </source>
</evidence>
<name>A0A7G1P457_9ACTN</name>
<evidence type="ECO:0000313" key="5">
    <source>
        <dbReference type="EMBL" id="BCL28587.1"/>
    </source>
</evidence>
<dbReference type="InterPro" id="IPR004130">
    <property type="entry name" value="Gpn"/>
</dbReference>
<dbReference type="EMBL" id="AP023440">
    <property type="protein sequence ID" value="BCL28587.1"/>
    <property type="molecule type" value="Genomic_DNA"/>
</dbReference>
<dbReference type="AlphaFoldDB" id="A0A7G1P457"/>
<comment type="similarity">
    <text evidence="1">Belongs to the GPN-loop GTPase family.</text>
</comment>
<dbReference type="SUPFAM" id="SSF52540">
    <property type="entry name" value="P-loop containing nucleoside triphosphate hydrolases"/>
    <property type="match status" value="1"/>
</dbReference>
<dbReference type="Pfam" id="PF03029">
    <property type="entry name" value="ATP_bind_1"/>
    <property type="match status" value="1"/>
</dbReference>
<proteinExistence type="inferred from homology"/>
<gene>
    <name evidence="5" type="ORF">GCM10017557_34460</name>
</gene>
<dbReference type="GO" id="GO:0005525">
    <property type="term" value="F:GTP binding"/>
    <property type="evidence" value="ECO:0007669"/>
    <property type="project" value="UniProtKB-KW"/>
</dbReference>
<dbReference type="KEGG" id="sgm:GCM10017557_34460"/>
<sequence>MQVFKPSEQPISQLKVVIAGGFGAGKTTLVARTSEIEPISTDEQLTTAGIGTDRLDGVEAKTSTTVAFDFGRISLRSQNLDLYLFGTPGQARYQFMWNDIVDGAIGAVVLADTRRLEDSFDPVNYFLRLGLPFIVGVNLFEGSARYPIERVREALRLDADVPVVGCDARDSRSGRHVLITLVKHAHTRAVRARHTRPSTSLAD</sequence>
<evidence type="ECO:0000313" key="6">
    <source>
        <dbReference type="Proteomes" id="UP000516444"/>
    </source>
</evidence>
<evidence type="ECO:0000256" key="2">
    <source>
        <dbReference type="ARBA" id="ARBA00022741"/>
    </source>
</evidence>
<protein>
    <submittedName>
        <fullName evidence="5">ATP-binding protein</fullName>
    </submittedName>
</protein>
<keyword evidence="3" id="KW-0378">Hydrolase</keyword>
<dbReference type="PRINTS" id="PR00449">
    <property type="entry name" value="RASTRNSFRMNG"/>
</dbReference>
<evidence type="ECO:0000256" key="1">
    <source>
        <dbReference type="ARBA" id="ARBA00005290"/>
    </source>
</evidence>
<dbReference type="Proteomes" id="UP000516444">
    <property type="component" value="Chromosome"/>
</dbReference>
<keyword evidence="5" id="KW-0067">ATP-binding</keyword>